<evidence type="ECO:0000313" key="2">
    <source>
        <dbReference type="EMBL" id="THG30596.1"/>
    </source>
</evidence>
<dbReference type="Gene3D" id="1.10.8.1060">
    <property type="entry name" value="Corynebacterium glutamicum thioredoxin-dependent arsenate reductase, N-terminal domain"/>
    <property type="match status" value="1"/>
</dbReference>
<protein>
    <submittedName>
        <fullName evidence="2">Uncharacterized protein</fullName>
    </submittedName>
</protein>
<evidence type="ECO:0000313" key="1">
    <source>
        <dbReference type="EMBL" id="THG30333.1"/>
    </source>
</evidence>
<dbReference type="EMBL" id="SSSN01000014">
    <property type="protein sequence ID" value="THG30333.1"/>
    <property type="molecule type" value="Genomic_DNA"/>
</dbReference>
<name>A0A4S4FMY7_9MICO</name>
<dbReference type="RefSeq" id="WP_136425295.1">
    <property type="nucleotide sequence ID" value="NZ_SSSN01000013.1"/>
</dbReference>
<sequence>MQEREKKTEERAINEVVDRLAEKYPGVERTTIEKIVTEEHLEFNGKPVRDFVPVLVEKSAKKRVKALAKA</sequence>
<accession>A0A4S4FMY7</accession>
<reference evidence="2 3" key="1">
    <citation type="submission" date="2019-04" db="EMBL/GenBank/DDBJ databases">
        <authorList>
            <person name="Jiang L."/>
        </authorList>
    </citation>
    <scope>NUCLEOTIDE SEQUENCE [LARGE SCALE GENOMIC DNA]</scope>
    <source>
        <strain evidence="2 3">YIM 131861</strain>
    </source>
</reference>
<evidence type="ECO:0000313" key="3">
    <source>
        <dbReference type="Proteomes" id="UP000307380"/>
    </source>
</evidence>
<keyword evidence="3" id="KW-1185">Reference proteome</keyword>
<dbReference type="AlphaFoldDB" id="A0A4S4FMY7"/>
<gene>
    <name evidence="2" type="ORF">E6C70_14620</name>
    <name evidence="1" type="ORF">E6C70_14900</name>
</gene>
<dbReference type="Proteomes" id="UP000307380">
    <property type="component" value="Unassembled WGS sequence"/>
</dbReference>
<dbReference type="OrthoDB" id="4277148at2"/>
<comment type="caution">
    <text evidence="2">The sequence shown here is derived from an EMBL/GenBank/DDBJ whole genome shotgun (WGS) entry which is preliminary data.</text>
</comment>
<organism evidence="2 3">
    <name type="scientific">Orlajensenia flava</name>
    <dbReference type="NCBI Taxonomy" id="2565934"/>
    <lineage>
        <taxon>Bacteria</taxon>
        <taxon>Bacillati</taxon>
        <taxon>Actinomycetota</taxon>
        <taxon>Actinomycetes</taxon>
        <taxon>Micrococcales</taxon>
        <taxon>Microbacteriaceae</taxon>
        <taxon>Orlajensenia</taxon>
    </lineage>
</organism>
<dbReference type="EMBL" id="SSSN01000013">
    <property type="protein sequence ID" value="THG30596.1"/>
    <property type="molecule type" value="Genomic_DNA"/>
</dbReference>
<proteinExistence type="predicted"/>
<dbReference type="NCBIfam" id="NF046112">
    <property type="entry name" value="MSMEG_6209_Nter"/>
    <property type="match status" value="1"/>
</dbReference>